<evidence type="ECO:0000256" key="4">
    <source>
        <dbReference type="SAM" id="MobiDB-lite"/>
    </source>
</evidence>
<feature type="region of interest" description="Disordered" evidence="4">
    <location>
        <begin position="250"/>
        <end position="280"/>
    </location>
</feature>
<dbReference type="PANTHER" id="PTHR34524">
    <property type="entry name" value="CALCYPHOSIN"/>
    <property type="match status" value="1"/>
</dbReference>
<dbReference type="Gene3D" id="1.10.238.10">
    <property type="entry name" value="EF-hand"/>
    <property type="match status" value="2"/>
</dbReference>
<dbReference type="SMART" id="SM00054">
    <property type="entry name" value="EFh"/>
    <property type="match status" value="4"/>
</dbReference>
<reference evidence="6" key="1">
    <citation type="submission" date="2021-01" db="EMBL/GenBank/DDBJ databases">
        <authorList>
            <person name="Corre E."/>
            <person name="Pelletier E."/>
            <person name="Niang G."/>
            <person name="Scheremetjew M."/>
            <person name="Finn R."/>
            <person name="Kale V."/>
            <person name="Holt S."/>
            <person name="Cochrane G."/>
            <person name="Meng A."/>
            <person name="Brown T."/>
            <person name="Cohen L."/>
        </authorList>
    </citation>
    <scope>NUCLEOTIDE SEQUENCE</scope>
    <source>
        <strain evidence="6">LB1974</strain>
    </source>
</reference>
<feature type="region of interest" description="Disordered" evidence="4">
    <location>
        <begin position="9"/>
        <end position="30"/>
    </location>
</feature>
<feature type="compositionally biased region" description="Polar residues" evidence="4">
    <location>
        <begin position="154"/>
        <end position="163"/>
    </location>
</feature>
<evidence type="ECO:0000256" key="3">
    <source>
        <dbReference type="ARBA" id="ARBA00022837"/>
    </source>
</evidence>
<feature type="domain" description="EF-hand" evidence="5">
    <location>
        <begin position="382"/>
        <end position="407"/>
    </location>
</feature>
<gene>
    <name evidence="6" type="ORF">OMAR00294_LOCUS2474</name>
</gene>
<evidence type="ECO:0000256" key="2">
    <source>
        <dbReference type="ARBA" id="ARBA00022737"/>
    </source>
</evidence>
<dbReference type="InterPro" id="IPR002048">
    <property type="entry name" value="EF_hand_dom"/>
</dbReference>
<dbReference type="InterPro" id="IPR011992">
    <property type="entry name" value="EF-hand-dom_pair"/>
</dbReference>
<feature type="region of interest" description="Disordered" evidence="4">
    <location>
        <begin position="294"/>
        <end position="347"/>
    </location>
</feature>
<sequence>MATLAIAAASAPPLVGTAGPHSTPGVVGGSGGLYLQSFLRRATTDFLADDPGGSSKRSPLRGCDAPRQGTTRLRGALRTSSCPSVASKPVRSTAVDQRSSHRTVELARRGQQVLTGSHWSAGAEAPGTKSSSKLDGRRGQKASSTGPTHVPTLMRTSSETTAGELSDCVSDGMMSPQWGSRSMLPSPAGTRTLNKSLNRQPAASAPDLLRASLTSRDLQFRMPPVEDVRAASKECVQNLDEFLRRLSSGGLSAFSKKEEKEPSPAPSPPHDDPSRPSSVNLHCLDSTLTLWEAESASWAESRPSTAQAEAPPAAPPGPSLRKSVPGASPGLSAHGSPAASHRSPHRKMTIKTNDELRRMQPIEAIQVALLQACKGNAELVTRMMDVNGSGQVSISEFQLGMSRLNVPWHEVTGITSTRKLFEMLDQDKSGTLDVEELTGEEAVEIPWEELDDDTKARLWSKRARLQVGDLQRRPLWESRDAIQEFERVMAIKKQQDKIDFGRKRMKELFAKGERNPEVVATHLPKNLDAMEVTRYRHKCREVIEAKGRRTKKAIKQVASKGLELKRFRETLEHTIHADDIQAALEEQRQRERAELQQHVGGLTHLRKEVSNSLFSPPQGDSLVHAFSAKNLSEEEIELREMAKEVGVSVPDAEAVKQIFRSYDKDQSGDLNKEEFQNMVVHFLKIRDKFDVPSKRLDDYWHSIDSDRSGAVEFKEFLSWYYANIAPLTQSSSSRHAAATQGKPRAGKGTASVISDRSRNFEWNAERLLEFYYDPTMPDKVWAQCRSPAAVAPQKLGV</sequence>
<feature type="region of interest" description="Disordered" evidence="4">
    <location>
        <begin position="46"/>
        <end position="194"/>
    </location>
</feature>
<evidence type="ECO:0000259" key="5">
    <source>
        <dbReference type="PROSITE" id="PS50222"/>
    </source>
</evidence>
<evidence type="ECO:0000313" key="6">
    <source>
        <dbReference type="EMBL" id="CAE0843388.1"/>
    </source>
</evidence>
<protein>
    <recommendedName>
        <fullName evidence="5">EF-hand domain-containing protein</fullName>
    </recommendedName>
</protein>
<feature type="domain" description="EF-hand" evidence="5">
    <location>
        <begin position="691"/>
        <end position="726"/>
    </location>
</feature>
<feature type="region of interest" description="Disordered" evidence="4">
    <location>
        <begin position="732"/>
        <end position="751"/>
    </location>
</feature>
<evidence type="ECO:0000256" key="1">
    <source>
        <dbReference type="ARBA" id="ARBA00022723"/>
    </source>
</evidence>
<dbReference type="Pfam" id="PF13202">
    <property type="entry name" value="EF-hand_5"/>
    <property type="match status" value="2"/>
</dbReference>
<accession>A0A7S4GPZ9</accession>
<dbReference type="CDD" id="cd00051">
    <property type="entry name" value="EFh"/>
    <property type="match status" value="2"/>
</dbReference>
<proteinExistence type="predicted"/>
<dbReference type="PROSITE" id="PS00018">
    <property type="entry name" value="EF_HAND_1"/>
    <property type="match status" value="4"/>
</dbReference>
<feature type="domain" description="EF-hand" evidence="5">
    <location>
        <begin position="650"/>
        <end position="685"/>
    </location>
</feature>
<dbReference type="AlphaFoldDB" id="A0A7S4GPZ9"/>
<dbReference type="EMBL" id="HBJB01003016">
    <property type="protein sequence ID" value="CAE0843388.1"/>
    <property type="molecule type" value="Transcribed_RNA"/>
</dbReference>
<dbReference type="GO" id="GO:0005509">
    <property type="term" value="F:calcium ion binding"/>
    <property type="evidence" value="ECO:0007669"/>
    <property type="project" value="InterPro"/>
</dbReference>
<feature type="compositionally biased region" description="Basic and acidic residues" evidence="4">
    <location>
        <begin position="98"/>
        <end position="108"/>
    </location>
</feature>
<keyword evidence="3" id="KW-0106">Calcium</keyword>
<dbReference type="Pfam" id="PF13499">
    <property type="entry name" value="EF-hand_7"/>
    <property type="match status" value="1"/>
</dbReference>
<name>A0A7S4GPZ9_OXYMA</name>
<dbReference type="InterPro" id="IPR018247">
    <property type="entry name" value="EF_Hand_1_Ca_BS"/>
</dbReference>
<dbReference type="PROSITE" id="PS50222">
    <property type="entry name" value="EF_HAND_2"/>
    <property type="match status" value="3"/>
</dbReference>
<organism evidence="6">
    <name type="scientific">Oxyrrhis marina</name>
    <name type="common">Dinoflagellate</name>
    <dbReference type="NCBI Taxonomy" id="2969"/>
    <lineage>
        <taxon>Eukaryota</taxon>
        <taxon>Sar</taxon>
        <taxon>Alveolata</taxon>
        <taxon>Dinophyceae</taxon>
        <taxon>Oxyrrhinales</taxon>
        <taxon>Oxyrrhinaceae</taxon>
        <taxon>Oxyrrhis</taxon>
    </lineage>
</organism>
<dbReference type="InterPro" id="IPR051581">
    <property type="entry name" value="Ca-bind"/>
</dbReference>
<keyword evidence="2" id="KW-0677">Repeat</keyword>
<dbReference type="SUPFAM" id="SSF47473">
    <property type="entry name" value="EF-hand"/>
    <property type="match status" value="1"/>
</dbReference>
<keyword evidence="1" id="KW-0479">Metal-binding</keyword>